<feature type="region of interest" description="Disordered" evidence="2">
    <location>
        <begin position="25"/>
        <end position="66"/>
    </location>
</feature>
<dbReference type="EMBL" id="CAUYUJ010017150">
    <property type="protein sequence ID" value="CAK0872238.1"/>
    <property type="molecule type" value="Genomic_DNA"/>
</dbReference>
<evidence type="ECO:0000313" key="3">
    <source>
        <dbReference type="EMBL" id="CAK0872238.1"/>
    </source>
</evidence>
<feature type="compositionally biased region" description="Low complexity" evidence="2">
    <location>
        <begin position="346"/>
        <end position="356"/>
    </location>
</feature>
<reference evidence="3" key="1">
    <citation type="submission" date="2023-10" db="EMBL/GenBank/DDBJ databases">
        <authorList>
            <person name="Chen Y."/>
            <person name="Shah S."/>
            <person name="Dougan E. K."/>
            <person name="Thang M."/>
            <person name="Chan C."/>
        </authorList>
    </citation>
    <scope>NUCLEOTIDE SEQUENCE [LARGE SCALE GENOMIC DNA]</scope>
</reference>
<keyword evidence="4" id="KW-1185">Reference proteome</keyword>
<evidence type="ECO:0000313" key="4">
    <source>
        <dbReference type="Proteomes" id="UP001189429"/>
    </source>
</evidence>
<feature type="non-terminal residue" evidence="3">
    <location>
        <position position="1"/>
    </location>
</feature>
<feature type="region of interest" description="Disordered" evidence="2">
    <location>
        <begin position="1336"/>
        <end position="1360"/>
    </location>
</feature>
<feature type="compositionally biased region" description="Basic and acidic residues" evidence="2">
    <location>
        <begin position="217"/>
        <end position="229"/>
    </location>
</feature>
<keyword evidence="1" id="KW-0175">Coiled coil</keyword>
<comment type="caution">
    <text evidence="3">The sequence shown here is derived from an EMBL/GenBank/DDBJ whole genome shotgun (WGS) entry which is preliminary data.</text>
</comment>
<feature type="compositionally biased region" description="Basic and acidic residues" evidence="2">
    <location>
        <begin position="56"/>
        <end position="66"/>
    </location>
</feature>
<organism evidence="3 4">
    <name type="scientific">Prorocentrum cordatum</name>
    <dbReference type="NCBI Taxonomy" id="2364126"/>
    <lineage>
        <taxon>Eukaryota</taxon>
        <taxon>Sar</taxon>
        <taxon>Alveolata</taxon>
        <taxon>Dinophyceae</taxon>
        <taxon>Prorocentrales</taxon>
        <taxon>Prorocentraceae</taxon>
        <taxon>Prorocentrum</taxon>
    </lineage>
</organism>
<sequence>GSSEPEEDALPLSYGEQLVLQTYLHSKRRPYDKQRQEALAKPRKPLGDDASLEQQHLQDDRRLDKQEVQQMVDRLYKPKPKRFQMDDAEVVLLELQQQQSARRKDFDLDAMVARLYVPKPPKSLEVADDESTFSISASPPRPPDKERLRSLARPKNRGASAEAWGLRPAQADEAGASPDDWALHAGEEELPYAGGGGGSPGGGSAAGPSGSRTARAHVSEHRSRVDGRWARAGFAQEGRPIGSSILASAGYDGVTRRHAAGSLSARRPAPWMLDDSGDPADDMELENEDRIEQLIERTADKVVDKAMKKMEEVATKVVKQELDPVKKELAEHSAAIKKLQQQSALSTTGPPSTTGSAYSRPPGSRGGSQAFTPGCIELKGWIKDWNQPDATALLDTEAQTLIEAIIAGLEGEMRDLIDVERSVKSAQAHTFHKKLQVHLKIRHKDDAWRLRKAVADFIARGIPNFQNTTINVTVEGPPDQRPLYRAAAKFYEQLEAKRIDTKQVKMEYYKSFGRHPAKLSVVAKLPNMRPDTVAEYTEGDGWTIREAVWTHFNGGTVQELYSALSAVRSHRDVEVEEVQPQTVQALSVLFVASRETLWETHPSVKRFGKTDEAEHDFRESVETELLGQLHSDQPLHKKLEACSDTVTRLASTIGNTTLNQRRRQCQVKPDAVRKLEQEAALATSPETKKDVGSRLKRAQREWRRARLRAMHPAGRPTVYDTIATFGFKAELGFGLRINGTWYTHLCWADNLVLLGRTLGQIESMWQQLTGALLRHGLFWKPGSMEILSPSIPSQIDHVSVNLPVPVLDALRPDMPDNFEAAPVPRAAGPQPAVVGTYNIPVVESITLLGSILHREGLTEPMVEHRVSKAMGAYFSEKALHSRILPLDERLRRYSELLPPILLYNSETWAIGKSTVQRLRQIEGHWLRRIVGGRRRRPGEGLGAYLRAMTRHARKYYATHGHLLIEERLLAKYHAAASNIHCAGCVQEKWYTDCHLHLDEAAWRTTVRVGNELQRKGKWVALVGRDRWRHRPGWKKRLTWEDLAIDYCEERWGDMNWRLSVKNGRWHPAQEHFVQWSLRHFGYDSGSLLAARRARQHAQAQGATRARHRVTFEHDVKWRQDIDKYTVTCDLQGDSKVAIQWLAGAWRCTQAGYLRGLGVLQVALHEAWRSHHIQPAEVGGLWVRHCFREHNRRADTVAGLAWNRRACRPLSEIRDSVLLRLRDSPPPWRVQAAFDGSWKAGRGAWGIVFWLHTDNGPEEIWCRGGPATDATSALDAELQGRAPACSPTTALRLQLAAAPPLLGTPSPRFAASRCVPLLPPPLAGACPPSRCPGAPARLPGRGAAEAPAAAGDPTRSHPSRAFKRREPLHLPGSLGATAEAFGEGSLCEAEARAARAPMPPADATPRVDAKDSTTIRSLSTTPEATRSGLDPESVARHKEELAKDIEERLQRAVEALDESLRNQTEQLHAAAGQQRTRFHLETDRQVKQNELMLTQKHNEELMRLQQAAQAKRAELEQRATEKTLEFQQRKVHEEFLVQQREIQQQHQEQQQRIDEELKKLGTAVAFDGLPSAIMMPLAAAGAAAPPPAQPAAAPAPGALAQPRCGAPCSGTAVACRPARPSSAPRACSGGSLAALAAGSPVVRLSTGPAGVPGAPLVRTPP</sequence>
<feature type="region of interest" description="Disordered" evidence="2">
    <location>
        <begin position="337"/>
        <end position="370"/>
    </location>
</feature>
<evidence type="ECO:0000256" key="1">
    <source>
        <dbReference type="SAM" id="Coils"/>
    </source>
</evidence>
<gene>
    <name evidence="3" type="ORF">PCOR1329_LOCUS57765</name>
</gene>
<feature type="region of interest" description="Disordered" evidence="2">
    <location>
        <begin position="119"/>
        <end position="231"/>
    </location>
</feature>
<evidence type="ECO:0000256" key="2">
    <source>
        <dbReference type="SAM" id="MobiDB-lite"/>
    </source>
</evidence>
<feature type="compositionally biased region" description="Low complexity" evidence="2">
    <location>
        <begin position="1336"/>
        <end position="1350"/>
    </location>
</feature>
<feature type="compositionally biased region" description="Polar residues" evidence="2">
    <location>
        <begin position="1413"/>
        <end position="1423"/>
    </location>
</feature>
<accession>A0ABN9VIQ9</accession>
<name>A0ABN9VIQ9_9DINO</name>
<feature type="region of interest" description="Disordered" evidence="2">
    <location>
        <begin position="1395"/>
        <end position="1432"/>
    </location>
</feature>
<feature type="coiled-coil region" evidence="1">
    <location>
        <begin position="1434"/>
        <end position="1465"/>
    </location>
</feature>
<protein>
    <submittedName>
        <fullName evidence="3">Uncharacterized protein</fullName>
    </submittedName>
</protein>
<feature type="compositionally biased region" description="Gly residues" evidence="2">
    <location>
        <begin position="193"/>
        <end position="205"/>
    </location>
</feature>
<feature type="coiled-coil region" evidence="1">
    <location>
        <begin position="1493"/>
        <end position="1558"/>
    </location>
</feature>
<dbReference type="Proteomes" id="UP001189429">
    <property type="component" value="Unassembled WGS sequence"/>
</dbReference>
<feature type="compositionally biased region" description="Basic and acidic residues" evidence="2">
    <location>
        <begin position="29"/>
        <end position="40"/>
    </location>
</feature>
<proteinExistence type="predicted"/>